<evidence type="ECO:0000313" key="1">
    <source>
        <dbReference type="EMBL" id="KKL25128.1"/>
    </source>
</evidence>
<proteinExistence type="predicted"/>
<protein>
    <submittedName>
        <fullName evidence="1">Uncharacterized protein</fullName>
    </submittedName>
</protein>
<dbReference type="AlphaFoldDB" id="A0A0F9EMM7"/>
<name>A0A0F9EMM7_9ZZZZ</name>
<sequence length="82" mass="9910">MNFKELIRLLTQKGFRDIFSILSKQKDYQADKHIFYTKLNAFSYYNSFFRVKNELINKGLIEIIHNNNQLKSIKLTKKKYCI</sequence>
<organism evidence="1">
    <name type="scientific">marine sediment metagenome</name>
    <dbReference type="NCBI Taxonomy" id="412755"/>
    <lineage>
        <taxon>unclassified sequences</taxon>
        <taxon>metagenomes</taxon>
        <taxon>ecological metagenomes</taxon>
    </lineage>
</organism>
<dbReference type="EMBL" id="LAZR01036331">
    <property type="protein sequence ID" value="KKL25128.1"/>
    <property type="molecule type" value="Genomic_DNA"/>
</dbReference>
<accession>A0A0F9EMM7</accession>
<reference evidence="1" key="1">
    <citation type="journal article" date="2015" name="Nature">
        <title>Complex archaea that bridge the gap between prokaryotes and eukaryotes.</title>
        <authorList>
            <person name="Spang A."/>
            <person name="Saw J.H."/>
            <person name="Jorgensen S.L."/>
            <person name="Zaremba-Niedzwiedzka K."/>
            <person name="Martijn J."/>
            <person name="Lind A.E."/>
            <person name="van Eijk R."/>
            <person name="Schleper C."/>
            <person name="Guy L."/>
            <person name="Ettema T.J."/>
        </authorList>
    </citation>
    <scope>NUCLEOTIDE SEQUENCE</scope>
</reference>
<comment type="caution">
    <text evidence="1">The sequence shown here is derived from an EMBL/GenBank/DDBJ whole genome shotgun (WGS) entry which is preliminary data.</text>
</comment>
<gene>
    <name evidence="1" type="ORF">LCGC14_2408450</name>
</gene>